<accession>A0A420JB36</accession>
<protein>
    <submittedName>
        <fullName evidence="1">Uncharacterized protein</fullName>
    </submittedName>
</protein>
<reference evidence="1 2" key="1">
    <citation type="journal article" date="2018" name="BMC Genomics">
        <title>Comparative genome analyses reveal sequence features reflecting distinct modes of host-adaptation between dicot and monocot powdery mildew.</title>
        <authorList>
            <person name="Wu Y."/>
            <person name="Ma X."/>
            <person name="Pan Z."/>
            <person name="Kale S.D."/>
            <person name="Song Y."/>
            <person name="King H."/>
            <person name="Zhang Q."/>
            <person name="Presley C."/>
            <person name="Deng X."/>
            <person name="Wei C.I."/>
            <person name="Xiao S."/>
        </authorList>
    </citation>
    <scope>NUCLEOTIDE SEQUENCE [LARGE SCALE GENOMIC DNA]</scope>
    <source>
        <strain evidence="1">UMSG1</strain>
    </source>
</reference>
<name>A0A420JB36_9PEZI</name>
<gene>
    <name evidence="1" type="ORF">GcM1_148003</name>
</gene>
<dbReference type="EMBL" id="MCBS01014869">
    <property type="protein sequence ID" value="RKF84013.1"/>
    <property type="molecule type" value="Genomic_DNA"/>
</dbReference>
<comment type="caution">
    <text evidence="1">The sequence shown here is derived from an EMBL/GenBank/DDBJ whole genome shotgun (WGS) entry which is preliminary data.</text>
</comment>
<organism evidence="1 2">
    <name type="scientific">Golovinomyces cichoracearum</name>
    <dbReference type="NCBI Taxonomy" id="62708"/>
    <lineage>
        <taxon>Eukaryota</taxon>
        <taxon>Fungi</taxon>
        <taxon>Dikarya</taxon>
        <taxon>Ascomycota</taxon>
        <taxon>Pezizomycotina</taxon>
        <taxon>Leotiomycetes</taxon>
        <taxon>Erysiphales</taxon>
        <taxon>Erysiphaceae</taxon>
        <taxon>Golovinomyces</taxon>
    </lineage>
</organism>
<sequence length="173" mass="19759">MERRLLTANYHTKIFPPKRQISGTLQNTFVVSALLGYNQPDSVHNDLQMRFKEEFNRWKTEDFAALDRDIRRVLRQCLSYCEVYFGHPNSKINYLLTDPTTVKSIPGWDKPVSIKSKIHKDTYAYARKQLVLAGNIILTPPATIEILATIAMASVKTVNNDDESLSAQLTQSQ</sequence>
<evidence type="ECO:0000313" key="1">
    <source>
        <dbReference type="EMBL" id="RKF84013.1"/>
    </source>
</evidence>
<dbReference type="AlphaFoldDB" id="A0A420JB36"/>
<evidence type="ECO:0000313" key="2">
    <source>
        <dbReference type="Proteomes" id="UP000285326"/>
    </source>
</evidence>
<dbReference type="Proteomes" id="UP000285326">
    <property type="component" value="Unassembled WGS sequence"/>
</dbReference>
<proteinExistence type="predicted"/>